<evidence type="ECO:0000313" key="5">
    <source>
        <dbReference type="Proteomes" id="UP000499080"/>
    </source>
</evidence>
<proteinExistence type="predicted"/>
<keyword evidence="1" id="KW-0175">Coiled coil</keyword>
<dbReference type="SMART" id="SM00343">
    <property type="entry name" value="ZnF_C2HC"/>
    <property type="match status" value="2"/>
</dbReference>
<feature type="domain" description="Reverse transcriptase" evidence="3">
    <location>
        <begin position="922"/>
        <end position="1194"/>
    </location>
</feature>
<name>A0A4Y2C5R3_ARAVE</name>
<dbReference type="InterPro" id="IPR006579">
    <property type="entry name" value="Pre_C2HC_dom"/>
</dbReference>
<dbReference type="InterPro" id="IPR036691">
    <property type="entry name" value="Endo/exonu/phosph_ase_sf"/>
</dbReference>
<dbReference type="Pfam" id="PF00078">
    <property type="entry name" value="RVT_1"/>
    <property type="match status" value="1"/>
</dbReference>
<comment type="caution">
    <text evidence="4">The sequence shown here is derived from an EMBL/GenBank/DDBJ whole genome shotgun (WGS) entry which is preliminary data.</text>
</comment>
<feature type="coiled-coil region" evidence="1">
    <location>
        <begin position="761"/>
        <end position="788"/>
    </location>
</feature>
<sequence>MSGDSEQAKRVCVDGDAMITDEEAASIASHNRCKEKRGNEEEAFFIEQQITYMLKLSENLSNRTVKSDTDQGRLDELRRNGHDLSIKLEHIQGIISNYPDCLFPNSCPFATKRDGKKNRKNENPDTSPKRKQKNKFRPITADIEISTQNKFEILNQLPENEANTENQSVNNENQENNPSIPPLMLKYVNNYEEILKAIYDKFGINNNKLGDGVIKVYPESIEMYKNIQQFCKENEFEYHVITPKNERPFRVVFKGLGLEYDTEKLQSTLSNLGFQVTKAVRLTQQRNRQPLPFYLVELVKTPNVENIYKVNRIGFLKTEVEEFRARKQITQCFNCNGFGHSATGCGYRPRCLKCEGAHRTNQCTIKEKVENPKCINCGKMGHVAAYRGCEKFPKLEKTQQNKTNTPRPFNSTRSIIKENVSFSQLFKTQKQQPTTAHTSVAESPNINNQEIANIKNDLTVIFSTLREIQKIFSETPGLFQLTQALNTTTDPSEKIATLVRHLTHYRNIQPGDWSSGGTAIAIKRNIPHYHYIPPTLMHVEATTVALNFKKSNPIFLSSIYVPPNSDPSMFTFDLETLIQLNSNHIICGDFNAHHTSWNCNNNNTRGVSLRSFSDYVGLEILFPHSPTRYGSNTSSTIDLTVVKNFLFPYEIHSLAELSSDHNPILLCFYFKYSLPDTHGKTSTNWKKFQNTLINYFKVNILNINSPEKIDELATEIEKQINHAKIMCSSPTKPNQTMFNAELAKLYKERNMARKMFQNSRNPALKSTLNKLNKKIIKLNDKIELESLNKKLVNINTYDGKLWNFVKPFKSKKQNIPTLNDTANIALTDIDKANCLANSLETQFTLNNISDINTENSVKRSVENFRTLHVKCTDTDLPSPSEVLRCIKKLKNNKAPGIDGISNMMIRNLPHNVIYYLTFLFQKILILGYFPQRWKTATVVPILKPGKDPTQPSSYRPISLLSSISKIAENIILTRFNKHLTDNNILCNEQFGFRPNLSTSHQLLRVAEFVYEGFTNKQKTGAVFLDIQKAFDRVWQDALIHKIISYNTPTYLTKIIDSYLKNRNFCVKVNNELSELKNIAAGVAQGSKLGPILFSCFINDIPKQFNTLLCMYADDTAILARHRNPNYIKLALDRHIHALEGWFTQWKIEINASKTEAIMFHKNWINSMINKFPRVKIQNKIIPWSKEVKYLGVILDPRLTWKPHFLYVRCKFWANTRKLYPLIARNSRLDREAKILIYTAYLRPILTYAAPVWGCAANTNLKILEVLQNKIIRTICYATWYMSNTDIRKDLNYLSLRDFIKKLSVNFFKNIDLHDNPAIIDIGTYSPNIKIKRPRNVLL</sequence>
<dbReference type="EMBL" id="BGPR01085368">
    <property type="protein sequence ID" value="GBL99115.1"/>
    <property type="molecule type" value="Genomic_DNA"/>
</dbReference>
<evidence type="ECO:0000259" key="3">
    <source>
        <dbReference type="PROSITE" id="PS50878"/>
    </source>
</evidence>
<accession>A0A4Y2C5R3</accession>
<dbReference type="PANTHER" id="PTHR36688:SF2">
    <property type="entry name" value="ENDONUCLEASE_EXONUCLEASE_PHOSPHATASE DOMAIN-CONTAINING PROTEIN"/>
    <property type="match status" value="1"/>
</dbReference>
<feature type="compositionally biased region" description="Low complexity" evidence="2">
    <location>
        <begin position="163"/>
        <end position="177"/>
    </location>
</feature>
<dbReference type="PROSITE" id="PS50878">
    <property type="entry name" value="RT_POL"/>
    <property type="match status" value="1"/>
</dbReference>
<dbReference type="OrthoDB" id="6473680at2759"/>
<dbReference type="Proteomes" id="UP000499080">
    <property type="component" value="Unassembled WGS sequence"/>
</dbReference>
<dbReference type="Pfam" id="PF14529">
    <property type="entry name" value="Exo_endo_phos_2"/>
    <property type="match status" value="1"/>
</dbReference>
<protein>
    <submittedName>
        <fullName evidence="4">RNA-directed DNA polymerase from mobile element jockey</fullName>
    </submittedName>
</protein>
<keyword evidence="5" id="KW-1185">Reference proteome</keyword>
<organism evidence="4 5">
    <name type="scientific">Araneus ventricosus</name>
    <name type="common">Orbweaver spider</name>
    <name type="synonym">Epeira ventricosa</name>
    <dbReference type="NCBI Taxonomy" id="182803"/>
    <lineage>
        <taxon>Eukaryota</taxon>
        <taxon>Metazoa</taxon>
        <taxon>Ecdysozoa</taxon>
        <taxon>Arthropoda</taxon>
        <taxon>Chelicerata</taxon>
        <taxon>Arachnida</taxon>
        <taxon>Araneae</taxon>
        <taxon>Araneomorphae</taxon>
        <taxon>Entelegynae</taxon>
        <taxon>Araneoidea</taxon>
        <taxon>Araneidae</taxon>
        <taxon>Araneus</taxon>
    </lineage>
</organism>
<dbReference type="CDD" id="cd01650">
    <property type="entry name" value="RT_nLTR_like"/>
    <property type="match status" value="1"/>
</dbReference>
<feature type="region of interest" description="Disordered" evidence="2">
    <location>
        <begin position="112"/>
        <end position="139"/>
    </location>
</feature>
<dbReference type="InterPro" id="IPR005135">
    <property type="entry name" value="Endo/exonuclease/phosphatase"/>
</dbReference>
<keyword evidence="4" id="KW-0548">Nucleotidyltransferase</keyword>
<reference evidence="4 5" key="1">
    <citation type="journal article" date="2019" name="Sci. Rep.">
        <title>Orb-weaving spider Araneus ventricosus genome elucidates the spidroin gene catalogue.</title>
        <authorList>
            <person name="Kono N."/>
            <person name="Nakamura H."/>
            <person name="Ohtoshi R."/>
            <person name="Moran D.A.P."/>
            <person name="Shinohara A."/>
            <person name="Yoshida Y."/>
            <person name="Fujiwara M."/>
            <person name="Mori M."/>
            <person name="Tomita M."/>
            <person name="Arakawa K."/>
        </authorList>
    </citation>
    <scope>NUCLEOTIDE SEQUENCE [LARGE SCALE GENOMIC DNA]</scope>
</reference>
<dbReference type="SUPFAM" id="SSF56672">
    <property type="entry name" value="DNA/RNA polymerases"/>
    <property type="match status" value="1"/>
</dbReference>
<dbReference type="Pfam" id="PF07530">
    <property type="entry name" value="PRE_C2HC"/>
    <property type="match status" value="1"/>
</dbReference>
<evidence type="ECO:0000256" key="1">
    <source>
        <dbReference type="SAM" id="Coils"/>
    </source>
</evidence>
<dbReference type="GO" id="GO:0008270">
    <property type="term" value="F:zinc ion binding"/>
    <property type="evidence" value="ECO:0007669"/>
    <property type="project" value="InterPro"/>
</dbReference>
<gene>
    <name evidence="4" type="primary">jockeypol_353</name>
    <name evidence="4" type="ORF">AVEN_211104_1</name>
</gene>
<dbReference type="GO" id="GO:0003964">
    <property type="term" value="F:RNA-directed DNA polymerase activity"/>
    <property type="evidence" value="ECO:0007669"/>
    <property type="project" value="UniProtKB-KW"/>
</dbReference>
<dbReference type="InterPro" id="IPR001878">
    <property type="entry name" value="Znf_CCHC"/>
</dbReference>
<dbReference type="GO" id="GO:0003676">
    <property type="term" value="F:nucleic acid binding"/>
    <property type="evidence" value="ECO:0007669"/>
    <property type="project" value="InterPro"/>
</dbReference>
<dbReference type="SMART" id="SM00596">
    <property type="entry name" value="PRE_C2HC"/>
    <property type="match status" value="1"/>
</dbReference>
<evidence type="ECO:0000256" key="2">
    <source>
        <dbReference type="SAM" id="MobiDB-lite"/>
    </source>
</evidence>
<keyword evidence="4" id="KW-0808">Transferase</keyword>
<dbReference type="InterPro" id="IPR052560">
    <property type="entry name" value="RdDP_mobile_element"/>
</dbReference>
<keyword evidence="4" id="KW-0695">RNA-directed DNA polymerase</keyword>
<dbReference type="Gene3D" id="3.60.10.10">
    <property type="entry name" value="Endonuclease/exonuclease/phosphatase"/>
    <property type="match status" value="1"/>
</dbReference>
<dbReference type="PANTHER" id="PTHR36688">
    <property type="entry name" value="ENDO/EXONUCLEASE/PHOSPHATASE DOMAIN-CONTAINING PROTEIN"/>
    <property type="match status" value="1"/>
</dbReference>
<dbReference type="InterPro" id="IPR043502">
    <property type="entry name" value="DNA/RNA_pol_sf"/>
</dbReference>
<dbReference type="InterPro" id="IPR000477">
    <property type="entry name" value="RT_dom"/>
</dbReference>
<feature type="region of interest" description="Disordered" evidence="2">
    <location>
        <begin position="162"/>
        <end position="181"/>
    </location>
</feature>
<evidence type="ECO:0000313" key="4">
    <source>
        <dbReference type="EMBL" id="GBL99115.1"/>
    </source>
</evidence>
<dbReference type="SUPFAM" id="SSF56219">
    <property type="entry name" value="DNase I-like"/>
    <property type="match status" value="1"/>
</dbReference>